<evidence type="ECO:0000313" key="9">
    <source>
        <dbReference type="EMBL" id="MZP30698.1"/>
    </source>
</evidence>
<comment type="subcellular location">
    <subcellularLocation>
        <location evidence="1">Cell membrane</location>
        <topology evidence="1">Lipid-anchor</topology>
    </subcellularLocation>
</comment>
<dbReference type="InterPro" id="IPR050957">
    <property type="entry name" value="BMP_lipoprotein"/>
</dbReference>
<keyword evidence="5" id="KW-0472">Membrane</keyword>
<reference evidence="9 10" key="1">
    <citation type="submission" date="2020-01" db="EMBL/GenBank/DDBJ databases">
        <title>Whole-genome sequence of Heliobacterium undosum DSM 13378.</title>
        <authorList>
            <person name="Kyndt J.A."/>
            <person name="Meyer T.E."/>
        </authorList>
    </citation>
    <scope>NUCLEOTIDE SEQUENCE [LARGE SCALE GENOMIC DNA]</scope>
    <source>
        <strain evidence="9 10">DSM 13378</strain>
    </source>
</reference>
<evidence type="ECO:0000256" key="6">
    <source>
        <dbReference type="ARBA" id="ARBA00023288"/>
    </source>
</evidence>
<dbReference type="PANTHER" id="PTHR34296:SF2">
    <property type="entry name" value="ABC TRANSPORTER GUANOSINE-BINDING PROTEIN NUPN"/>
    <property type="match status" value="1"/>
</dbReference>
<feature type="signal peptide" evidence="7">
    <location>
        <begin position="1"/>
        <end position="21"/>
    </location>
</feature>
<dbReference type="PANTHER" id="PTHR34296">
    <property type="entry name" value="TRANSCRIPTIONAL ACTIVATOR PROTEIN MED"/>
    <property type="match status" value="1"/>
</dbReference>
<accession>A0A845LAI1</accession>
<dbReference type="Proteomes" id="UP000463470">
    <property type="component" value="Unassembled WGS sequence"/>
</dbReference>
<dbReference type="OrthoDB" id="9769871at2"/>
<evidence type="ECO:0000256" key="5">
    <source>
        <dbReference type="ARBA" id="ARBA00023136"/>
    </source>
</evidence>
<evidence type="ECO:0000256" key="3">
    <source>
        <dbReference type="ARBA" id="ARBA00022475"/>
    </source>
</evidence>
<feature type="chain" id="PRO_5039214006" evidence="7">
    <location>
        <begin position="22"/>
        <end position="340"/>
    </location>
</feature>
<feature type="domain" description="ABC transporter substrate-binding protein PnrA-like" evidence="8">
    <location>
        <begin position="30"/>
        <end position="336"/>
    </location>
</feature>
<dbReference type="InterPro" id="IPR003760">
    <property type="entry name" value="PnrA-like"/>
</dbReference>
<evidence type="ECO:0000259" key="8">
    <source>
        <dbReference type="Pfam" id="PF02608"/>
    </source>
</evidence>
<protein>
    <submittedName>
        <fullName evidence="9">BMP family ABC transporter substrate-binding protein</fullName>
    </submittedName>
</protein>
<dbReference type="Pfam" id="PF02608">
    <property type="entry name" value="Bmp"/>
    <property type="match status" value="1"/>
</dbReference>
<proteinExistence type="inferred from homology"/>
<gene>
    <name evidence="9" type="ORF">GTO91_13345</name>
</gene>
<dbReference type="SUPFAM" id="SSF53822">
    <property type="entry name" value="Periplasmic binding protein-like I"/>
    <property type="match status" value="1"/>
</dbReference>
<dbReference type="GO" id="GO:0005886">
    <property type="term" value="C:plasma membrane"/>
    <property type="evidence" value="ECO:0007669"/>
    <property type="project" value="UniProtKB-SubCell"/>
</dbReference>
<comment type="similarity">
    <text evidence="2">Belongs to the BMP lipoprotein family.</text>
</comment>
<evidence type="ECO:0000256" key="1">
    <source>
        <dbReference type="ARBA" id="ARBA00004193"/>
    </source>
</evidence>
<comment type="caution">
    <text evidence="9">The sequence shown here is derived from an EMBL/GenBank/DDBJ whole genome shotgun (WGS) entry which is preliminary data.</text>
</comment>
<evidence type="ECO:0000256" key="4">
    <source>
        <dbReference type="ARBA" id="ARBA00022729"/>
    </source>
</evidence>
<evidence type="ECO:0000256" key="7">
    <source>
        <dbReference type="SAM" id="SignalP"/>
    </source>
</evidence>
<keyword evidence="10" id="KW-1185">Reference proteome</keyword>
<keyword evidence="3" id="KW-1003">Cell membrane</keyword>
<evidence type="ECO:0000313" key="10">
    <source>
        <dbReference type="Proteomes" id="UP000463470"/>
    </source>
</evidence>
<keyword evidence="6" id="KW-0449">Lipoprotein</keyword>
<dbReference type="InterPro" id="IPR028082">
    <property type="entry name" value="Peripla_BP_I"/>
</dbReference>
<dbReference type="Gene3D" id="3.40.50.2300">
    <property type="match status" value="2"/>
</dbReference>
<keyword evidence="4 7" id="KW-0732">Signal</keyword>
<dbReference type="CDD" id="cd06354">
    <property type="entry name" value="PBP1_PrnA-like"/>
    <property type="match status" value="1"/>
</dbReference>
<organism evidence="9 10">
    <name type="scientific">Heliomicrobium undosum</name>
    <dbReference type="NCBI Taxonomy" id="121734"/>
    <lineage>
        <taxon>Bacteria</taxon>
        <taxon>Bacillati</taxon>
        <taxon>Bacillota</taxon>
        <taxon>Clostridia</taxon>
        <taxon>Eubacteriales</taxon>
        <taxon>Heliobacteriaceae</taxon>
        <taxon>Heliomicrobium</taxon>
    </lineage>
</organism>
<evidence type="ECO:0000256" key="2">
    <source>
        <dbReference type="ARBA" id="ARBA00008610"/>
    </source>
</evidence>
<dbReference type="EMBL" id="WXEY01000017">
    <property type="protein sequence ID" value="MZP30698.1"/>
    <property type="molecule type" value="Genomic_DNA"/>
</dbReference>
<dbReference type="RefSeq" id="WP_161259224.1">
    <property type="nucleotide sequence ID" value="NZ_WXEY01000017.1"/>
</dbReference>
<dbReference type="AlphaFoldDB" id="A0A845LAI1"/>
<name>A0A845LAI1_9FIRM</name>
<sequence length="340" mass="37189">MAGFMLVTLLLLLSVSCSVTGKREAAPLRVVLLYDQGGPGDCGFNDMAREGLKRATKEFGHRLSARTFQVSPYGDNRELLMELQGQSGVDLVMAISYEFARSVQYVAPRYPRTHYMVIDGHLPGLGPEGNLTCVNFREQEGSYLVGAIAALSSKTGKIGFIGAVKNPVIGRFEAGYRAGALRIDPQVEVLSHTIGMDTTAYMNPMRARELSEWQYDRGVDIIYHATGASGIGVMEAARSRDRLMIGVDADQSLTAPEGTGKHVLTSMLKRVDVAVYETIRMAMGKELRGGYVELGLKEGAVGYAENEMNRELLAPIRPQIEAIRAEIIEGRLKVPDWVGE</sequence>